<name>A0A556MTY4_9SPHI</name>
<keyword evidence="3" id="KW-1185">Reference proteome</keyword>
<proteinExistence type="predicted"/>
<dbReference type="Proteomes" id="UP000318733">
    <property type="component" value="Unassembled WGS sequence"/>
</dbReference>
<dbReference type="AlphaFoldDB" id="A0A556MTY4"/>
<dbReference type="OrthoDB" id="959154at2"/>
<gene>
    <name evidence="2" type="ORF">FO440_03985</name>
</gene>
<keyword evidence="1" id="KW-0812">Transmembrane</keyword>
<protein>
    <submittedName>
        <fullName evidence="2">Uncharacterized protein</fullName>
    </submittedName>
</protein>
<dbReference type="RefSeq" id="WP_144246928.1">
    <property type="nucleotide sequence ID" value="NZ_VLPK01000001.1"/>
</dbReference>
<keyword evidence="1" id="KW-1133">Transmembrane helix</keyword>
<evidence type="ECO:0000313" key="3">
    <source>
        <dbReference type="Proteomes" id="UP000318733"/>
    </source>
</evidence>
<organism evidence="2 3">
    <name type="scientific">Mucilaginibacter corticis</name>
    <dbReference type="NCBI Taxonomy" id="2597670"/>
    <lineage>
        <taxon>Bacteria</taxon>
        <taxon>Pseudomonadati</taxon>
        <taxon>Bacteroidota</taxon>
        <taxon>Sphingobacteriia</taxon>
        <taxon>Sphingobacteriales</taxon>
        <taxon>Sphingobacteriaceae</taxon>
        <taxon>Mucilaginibacter</taxon>
    </lineage>
</organism>
<sequence>MKANKKDVFKRVLKLAPADRPAADFTGSVMEMIEADAAREAALKSLLQQPTTEGPAFNFTASVMAQITAKNQPVIFKPIITPKAWYGIGAVAMLFLLLIGLSNSPAHTVTDQSRVADLLKQIDHLPSIYFMAIIAVGMLLFIDYLFTQRTSKTKAV</sequence>
<feature type="transmembrane region" description="Helical" evidence="1">
    <location>
        <begin position="126"/>
        <end position="146"/>
    </location>
</feature>
<evidence type="ECO:0000256" key="1">
    <source>
        <dbReference type="SAM" id="Phobius"/>
    </source>
</evidence>
<dbReference type="EMBL" id="VLPK01000001">
    <property type="protein sequence ID" value="TSJ43363.1"/>
    <property type="molecule type" value="Genomic_DNA"/>
</dbReference>
<evidence type="ECO:0000313" key="2">
    <source>
        <dbReference type="EMBL" id="TSJ43363.1"/>
    </source>
</evidence>
<feature type="transmembrane region" description="Helical" evidence="1">
    <location>
        <begin position="84"/>
        <end position="106"/>
    </location>
</feature>
<comment type="caution">
    <text evidence="2">The sequence shown here is derived from an EMBL/GenBank/DDBJ whole genome shotgun (WGS) entry which is preliminary data.</text>
</comment>
<keyword evidence="1" id="KW-0472">Membrane</keyword>
<reference evidence="2 3" key="1">
    <citation type="submission" date="2019-07" db="EMBL/GenBank/DDBJ databases">
        <authorList>
            <person name="Huq M.A."/>
        </authorList>
    </citation>
    <scope>NUCLEOTIDE SEQUENCE [LARGE SCALE GENOMIC DNA]</scope>
    <source>
        <strain evidence="2 3">MAH-19</strain>
    </source>
</reference>
<accession>A0A556MTY4</accession>